<dbReference type="SUPFAM" id="SSF53901">
    <property type="entry name" value="Thiolase-like"/>
    <property type="match status" value="2"/>
</dbReference>
<feature type="domain" description="Thiolase C-terminal" evidence="19">
    <location>
        <begin position="277"/>
        <end position="400"/>
    </location>
</feature>
<evidence type="ECO:0000256" key="13">
    <source>
        <dbReference type="ARBA" id="ARBA00041222"/>
    </source>
</evidence>
<gene>
    <name evidence="20" type="ORF">GA0061103_1753</name>
</gene>
<evidence type="ECO:0000256" key="8">
    <source>
        <dbReference type="ARBA" id="ARBA00022679"/>
    </source>
</evidence>
<evidence type="ECO:0000256" key="1">
    <source>
        <dbReference type="ARBA" id="ARBA00003720"/>
    </source>
</evidence>
<keyword evidence="11 17" id="KW-0012">Acyltransferase</keyword>
<evidence type="ECO:0000256" key="11">
    <source>
        <dbReference type="ARBA" id="ARBA00023315"/>
    </source>
</evidence>
<dbReference type="OrthoDB" id="9764638at2"/>
<evidence type="ECO:0000256" key="5">
    <source>
        <dbReference type="ARBA" id="ARBA00011881"/>
    </source>
</evidence>
<sequence length="401" mass="41875">MTEAFICDYIRTPIGRFGGSLSSVRADDLGAVPLKALIERNGSVDWEAVDDVIYGCANQAGEDNRNVARMASLLAGLPISAPGTTINRLCGSGMDAIIAAARAIRAGEAELMIAGGVESMSRAPFVIPKAESAFSRNAEIYDTTIGWRFINPIMKKQYGVDSMPETGENVAEDYKVSREDQDAFAVRSQAKAAAAQENGRLAKEITPVTIPQRKGEPVIVGKDEHPRATSMEALAKLGTPFKKEGGTVTAGNASGVNDGAAALIIASEAAAKKYGLTPIARILGGAAAGVPPRIMGIGPVPASRKLMARLGLRQEQFDVIELNEAFASQGLAVLRELGIADDDARVNRNGGAIALGHPLGMSGARITGTAALELKETGGRYSLSTMCIGVGQGIAIALERV</sequence>
<dbReference type="InterPro" id="IPR002155">
    <property type="entry name" value="Thiolase"/>
</dbReference>
<evidence type="ECO:0000313" key="21">
    <source>
        <dbReference type="Proteomes" id="UP000199101"/>
    </source>
</evidence>
<dbReference type="RefSeq" id="WP_092707152.1">
    <property type="nucleotide sequence ID" value="NZ_FMAG01000001.1"/>
</dbReference>
<dbReference type="CDD" id="cd00751">
    <property type="entry name" value="thiolase"/>
    <property type="match status" value="1"/>
</dbReference>
<protein>
    <recommendedName>
        <fullName evidence="7">Beta-ketoadipyl-CoA thiolase</fullName>
        <ecNumber evidence="6">2.3.1.174</ecNumber>
    </recommendedName>
    <alternativeName>
        <fullName evidence="13">3-oxoadipyl-CoA thiolase</fullName>
    </alternativeName>
    <alternativeName>
        <fullName evidence="15">Beta-ketothiolase</fullName>
    </alternativeName>
</protein>
<dbReference type="GO" id="GO:0033812">
    <property type="term" value="F:3-oxoadipyl-CoA thiolase activity"/>
    <property type="evidence" value="ECO:0007669"/>
    <property type="project" value="UniProtKB-EC"/>
</dbReference>
<evidence type="ECO:0000256" key="14">
    <source>
        <dbReference type="ARBA" id="ARBA00048527"/>
    </source>
</evidence>
<comment type="catalytic activity">
    <reaction evidence="14">
        <text>succinyl-CoA + acetyl-CoA = 3-oxoadipyl-CoA + CoA</text>
        <dbReference type="Rhea" id="RHEA:19481"/>
        <dbReference type="ChEBI" id="CHEBI:57287"/>
        <dbReference type="ChEBI" id="CHEBI:57288"/>
        <dbReference type="ChEBI" id="CHEBI:57292"/>
        <dbReference type="ChEBI" id="CHEBI:57348"/>
        <dbReference type="EC" id="2.3.1.174"/>
    </reaction>
</comment>
<evidence type="ECO:0000313" key="20">
    <source>
        <dbReference type="EMBL" id="SCB12088.1"/>
    </source>
</evidence>
<dbReference type="PIRSF" id="PIRSF000429">
    <property type="entry name" value="Ac-CoA_Ac_transf"/>
    <property type="match status" value="1"/>
</dbReference>
<dbReference type="STRING" id="410764.GA0061103_1753"/>
<dbReference type="InterPro" id="IPR012793">
    <property type="entry name" value="PcaF"/>
</dbReference>
<dbReference type="InterPro" id="IPR020616">
    <property type="entry name" value="Thiolase_N"/>
</dbReference>
<dbReference type="PROSITE" id="PS00737">
    <property type="entry name" value="THIOLASE_2"/>
    <property type="match status" value="1"/>
</dbReference>
<keyword evidence="9" id="KW-0583">PHB biosynthesis</keyword>
<name>A0A1C3U9E4_9HYPH</name>
<feature type="domain" description="Thiolase N-terminal" evidence="18">
    <location>
        <begin position="5"/>
        <end position="268"/>
    </location>
</feature>
<dbReference type="NCBIfam" id="TIGR01930">
    <property type="entry name" value="AcCoA-C-Actrans"/>
    <property type="match status" value="1"/>
</dbReference>
<dbReference type="NCBIfam" id="NF006551">
    <property type="entry name" value="PRK09050.1"/>
    <property type="match status" value="1"/>
</dbReference>
<evidence type="ECO:0000256" key="3">
    <source>
        <dbReference type="ARBA" id="ARBA00005071"/>
    </source>
</evidence>
<evidence type="ECO:0000256" key="17">
    <source>
        <dbReference type="RuleBase" id="RU003557"/>
    </source>
</evidence>
<dbReference type="Pfam" id="PF00108">
    <property type="entry name" value="Thiolase_N"/>
    <property type="match status" value="1"/>
</dbReference>
<evidence type="ECO:0000256" key="9">
    <source>
        <dbReference type="ARBA" id="ARBA00022752"/>
    </source>
</evidence>
<comment type="similarity">
    <text evidence="4 17">Belongs to the thiolase-like superfamily. Thiolase family.</text>
</comment>
<dbReference type="PROSITE" id="PS00098">
    <property type="entry name" value="THIOLASE_1"/>
    <property type="match status" value="1"/>
</dbReference>
<keyword evidence="10" id="KW-0058">Aromatic hydrocarbons catabolism</keyword>
<evidence type="ECO:0000256" key="16">
    <source>
        <dbReference type="PIRSR" id="PIRSR000429-1"/>
    </source>
</evidence>
<dbReference type="PANTHER" id="PTHR18919">
    <property type="entry name" value="ACETYL-COA C-ACYLTRANSFERASE"/>
    <property type="match status" value="1"/>
</dbReference>
<feature type="active site" description="Proton acceptor" evidence="16">
    <location>
        <position position="357"/>
    </location>
</feature>
<reference evidence="21" key="1">
    <citation type="submission" date="2016-08" db="EMBL/GenBank/DDBJ databases">
        <authorList>
            <person name="Varghese N."/>
            <person name="Submissions Spin"/>
        </authorList>
    </citation>
    <scope>NUCLEOTIDE SEQUENCE [LARGE SCALE GENOMIC DNA]</scope>
    <source>
        <strain evidence="21">HAMBI 2975</strain>
    </source>
</reference>
<evidence type="ECO:0000256" key="2">
    <source>
        <dbReference type="ARBA" id="ARBA00004683"/>
    </source>
</evidence>
<feature type="active site" description="Acyl-thioester intermediate" evidence="16">
    <location>
        <position position="90"/>
    </location>
</feature>
<evidence type="ECO:0000256" key="4">
    <source>
        <dbReference type="ARBA" id="ARBA00010982"/>
    </source>
</evidence>
<proteinExistence type="inferred from homology"/>
<accession>A0A1C3U9E4</accession>
<dbReference type="Gene3D" id="3.40.47.10">
    <property type="match status" value="1"/>
</dbReference>
<dbReference type="NCBIfam" id="TIGR02430">
    <property type="entry name" value="pcaF"/>
    <property type="match status" value="1"/>
</dbReference>
<dbReference type="InterPro" id="IPR020613">
    <property type="entry name" value="Thiolase_CS"/>
</dbReference>
<evidence type="ECO:0000256" key="6">
    <source>
        <dbReference type="ARBA" id="ARBA00012233"/>
    </source>
</evidence>
<comment type="pathway">
    <text evidence="3">Aromatic compound metabolism; beta-ketoadipate pathway; acetyl-CoA and succinyl-CoA from 3-oxoadipate: step 2/2.</text>
</comment>
<evidence type="ECO:0000259" key="19">
    <source>
        <dbReference type="Pfam" id="PF02803"/>
    </source>
</evidence>
<dbReference type="InterPro" id="IPR020617">
    <property type="entry name" value="Thiolase_C"/>
</dbReference>
<comment type="function">
    <text evidence="1">Catalyzes thiolytic cleavage of beta-ketoadipyl-CoA to succinyl-CoA and acetyl-CoA.</text>
</comment>
<evidence type="ECO:0000256" key="10">
    <source>
        <dbReference type="ARBA" id="ARBA00022797"/>
    </source>
</evidence>
<keyword evidence="21" id="KW-1185">Reference proteome</keyword>
<dbReference type="InterPro" id="IPR020615">
    <property type="entry name" value="Thiolase_acyl_enz_int_AS"/>
</dbReference>
<dbReference type="AlphaFoldDB" id="A0A1C3U9E4"/>
<dbReference type="PANTHER" id="PTHR18919:SF107">
    <property type="entry name" value="ACETYL-COA ACETYLTRANSFERASE, CYTOSOLIC"/>
    <property type="match status" value="1"/>
</dbReference>
<comment type="pathway">
    <text evidence="2">Biopolymer metabolism; poly-(R)-3-hydroxybutanoate biosynthesis.</text>
</comment>
<evidence type="ECO:0000259" key="18">
    <source>
        <dbReference type="Pfam" id="PF00108"/>
    </source>
</evidence>
<evidence type="ECO:0000256" key="7">
    <source>
        <dbReference type="ARBA" id="ARBA00016181"/>
    </source>
</evidence>
<keyword evidence="8 17" id="KW-0808">Transferase</keyword>
<dbReference type="EMBL" id="FMAG01000001">
    <property type="protein sequence ID" value="SCB12088.1"/>
    <property type="molecule type" value="Genomic_DNA"/>
</dbReference>
<evidence type="ECO:0000256" key="12">
    <source>
        <dbReference type="ARBA" id="ARBA00037924"/>
    </source>
</evidence>
<comment type="pathway">
    <text evidence="12">Metabolic intermediate biosynthesis; (R)-mevalonate biosynthesis; (R)-mevalonate from acetyl-CoA: step 1/3.</text>
</comment>
<dbReference type="InterPro" id="IPR016039">
    <property type="entry name" value="Thiolase-like"/>
</dbReference>
<dbReference type="EC" id="2.3.1.174" evidence="6"/>
<dbReference type="Proteomes" id="UP000199101">
    <property type="component" value="Unassembled WGS sequence"/>
</dbReference>
<comment type="subunit">
    <text evidence="5">Homotetramer.</text>
</comment>
<dbReference type="GO" id="GO:0019619">
    <property type="term" value="P:3,4-dihydroxybenzoate catabolic process"/>
    <property type="evidence" value="ECO:0007669"/>
    <property type="project" value="InterPro"/>
</dbReference>
<evidence type="ECO:0000256" key="15">
    <source>
        <dbReference type="ARBA" id="ARBA00080155"/>
    </source>
</evidence>
<feature type="active site" description="Proton acceptor" evidence="16">
    <location>
        <position position="387"/>
    </location>
</feature>
<dbReference type="FunFam" id="3.40.47.10:FF:000010">
    <property type="entry name" value="Acetyl-CoA acetyltransferase (Thiolase)"/>
    <property type="match status" value="1"/>
</dbReference>
<dbReference type="Pfam" id="PF02803">
    <property type="entry name" value="Thiolase_C"/>
    <property type="match status" value="1"/>
</dbReference>
<dbReference type="GO" id="GO:0042619">
    <property type="term" value="P:poly-hydroxybutyrate biosynthetic process"/>
    <property type="evidence" value="ECO:0007669"/>
    <property type="project" value="UniProtKB-KW"/>
</dbReference>
<organism evidence="20 21">
    <name type="scientific">Rhizobium multihospitium</name>
    <dbReference type="NCBI Taxonomy" id="410764"/>
    <lineage>
        <taxon>Bacteria</taxon>
        <taxon>Pseudomonadati</taxon>
        <taxon>Pseudomonadota</taxon>
        <taxon>Alphaproteobacteria</taxon>
        <taxon>Hyphomicrobiales</taxon>
        <taxon>Rhizobiaceae</taxon>
        <taxon>Rhizobium/Agrobacterium group</taxon>
        <taxon>Rhizobium</taxon>
    </lineage>
</organism>